<dbReference type="InterPro" id="IPR017939">
    <property type="entry name" value="G-Glutamylcylcotransferase"/>
</dbReference>
<comment type="caution">
    <text evidence="4">The sequence shown here is derived from an EMBL/GenBank/DDBJ whole genome shotgun (WGS) entry which is preliminary data.</text>
</comment>
<dbReference type="SUPFAM" id="SSF110857">
    <property type="entry name" value="Gamma-glutamyl cyclotransferase-like"/>
    <property type="match status" value="1"/>
</dbReference>
<dbReference type="EC" id="4.3.2.9" evidence="1"/>
<organism evidence="4 5">
    <name type="scientific">Paraconiothyrium brasiliense</name>
    <dbReference type="NCBI Taxonomy" id="300254"/>
    <lineage>
        <taxon>Eukaryota</taxon>
        <taxon>Fungi</taxon>
        <taxon>Dikarya</taxon>
        <taxon>Ascomycota</taxon>
        <taxon>Pezizomycotina</taxon>
        <taxon>Dothideomycetes</taxon>
        <taxon>Pleosporomycetidae</taxon>
        <taxon>Pleosporales</taxon>
        <taxon>Massarineae</taxon>
        <taxon>Didymosphaeriaceae</taxon>
        <taxon>Paraconiothyrium</taxon>
    </lineage>
</organism>
<keyword evidence="2" id="KW-0456">Lyase</keyword>
<evidence type="ECO:0000256" key="2">
    <source>
        <dbReference type="ARBA" id="ARBA00023239"/>
    </source>
</evidence>
<accession>A0ABR3R392</accession>
<dbReference type="Gene3D" id="3.10.490.10">
    <property type="entry name" value="Gamma-glutamyl cyclotransferase-like"/>
    <property type="match status" value="1"/>
</dbReference>
<dbReference type="InterPro" id="IPR009288">
    <property type="entry name" value="AIG2-like_dom"/>
</dbReference>
<name>A0ABR3R392_9PLEO</name>
<evidence type="ECO:0000256" key="1">
    <source>
        <dbReference type="ARBA" id="ARBA00012346"/>
    </source>
</evidence>
<evidence type="ECO:0000313" key="5">
    <source>
        <dbReference type="Proteomes" id="UP001521785"/>
    </source>
</evidence>
<proteinExistence type="predicted"/>
<protein>
    <recommendedName>
        <fullName evidence="1">gamma-glutamylcyclotransferase</fullName>
        <ecNumber evidence="1">4.3.2.9</ecNumber>
    </recommendedName>
</protein>
<dbReference type="CDD" id="cd06661">
    <property type="entry name" value="GGCT_like"/>
    <property type="match status" value="1"/>
</dbReference>
<dbReference type="Proteomes" id="UP001521785">
    <property type="component" value="Unassembled WGS sequence"/>
</dbReference>
<dbReference type="InterPro" id="IPR036568">
    <property type="entry name" value="GGCT-like_sf"/>
</dbReference>
<dbReference type="Pfam" id="PF06094">
    <property type="entry name" value="GGACT"/>
    <property type="match status" value="1"/>
</dbReference>
<gene>
    <name evidence="4" type="ORF">SLS60_008054</name>
</gene>
<evidence type="ECO:0000313" key="4">
    <source>
        <dbReference type="EMBL" id="KAL1598909.1"/>
    </source>
</evidence>
<keyword evidence="5" id="KW-1185">Reference proteome</keyword>
<dbReference type="PANTHER" id="PTHR12935">
    <property type="entry name" value="GAMMA-GLUTAMYLCYCLOTRANSFERASE"/>
    <property type="match status" value="1"/>
</dbReference>
<dbReference type="EMBL" id="JAKJXO020000011">
    <property type="protein sequence ID" value="KAL1598909.1"/>
    <property type="molecule type" value="Genomic_DNA"/>
</dbReference>
<dbReference type="InterPro" id="IPR013024">
    <property type="entry name" value="GGCT-like"/>
</dbReference>
<feature type="domain" description="Gamma-glutamylcyclotransferase AIG2-like" evidence="3">
    <location>
        <begin position="12"/>
        <end position="121"/>
    </location>
</feature>
<evidence type="ECO:0000259" key="3">
    <source>
        <dbReference type="Pfam" id="PF06094"/>
    </source>
</evidence>
<dbReference type="PANTHER" id="PTHR12935:SF0">
    <property type="entry name" value="GAMMA-GLUTAMYLCYCLOTRANSFERASE"/>
    <property type="match status" value="1"/>
</dbReference>
<reference evidence="4 5" key="1">
    <citation type="submission" date="2024-02" db="EMBL/GenBank/DDBJ databases">
        <title>De novo assembly and annotation of 12 fungi associated with fruit tree decline syndrome in Ontario, Canada.</title>
        <authorList>
            <person name="Sulman M."/>
            <person name="Ellouze W."/>
            <person name="Ilyukhin E."/>
        </authorList>
    </citation>
    <scope>NUCLEOTIDE SEQUENCE [LARGE SCALE GENOMIC DNA]</scope>
    <source>
        <strain evidence="4 5">M42-189</strain>
    </source>
</reference>
<sequence length="204" mass="23414">MAPDSSPTIYFGFGSNLWLHQMATRCPTSTYLGVARLNNYKWIINDRGYANVVEVGPKSTSKSEYSYVVYGLVYSLLPSDESRLDKNEGVPHAYMKELLACDFWASKDGEKVDVTAFPTESGKKMLVYIDRKRMNERTPKEEYVYRMNRGIEDAVKVGVPEAYVSEVMRRFVPAERKEDKRRSHEEKAKRQAVEFVDENLELGG</sequence>